<accession>A0A9Q0FZQ2</accession>
<dbReference type="Proteomes" id="UP001141552">
    <property type="component" value="Unassembled WGS sequence"/>
</dbReference>
<sequence length="182" mass="19676">MLWKNVVVPLRMAAGREQAWAALTRIGQARSGVVGSLEVGCYEFFCGCDAVQRCGFLKSTGGEGSYQGGSEDGADSFLTVTGGVGRQLVEGGVRGGARVQVEDQPVAFLRISHAKARTICYKPSSICQDNYHGLRRSFIPHIQIATHKSCVSEEDERSLKLSAKYENLNTTSHLCSSSTDLK</sequence>
<protein>
    <submittedName>
        <fullName evidence="1">Uncharacterized protein</fullName>
    </submittedName>
</protein>
<reference evidence="1" key="2">
    <citation type="journal article" date="2023" name="Plants (Basel)">
        <title>Annotation of the Turnera subulata (Passifloraceae) Draft Genome Reveals the S-Locus Evolved after the Divergence of Turneroideae from Passifloroideae in a Stepwise Manner.</title>
        <authorList>
            <person name="Henning P.M."/>
            <person name="Roalson E.H."/>
            <person name="Mir W."/>
            <person name="McCubbin A.G."/>
            <person name="Shore J.S."/>
        </authorList>
    </citation>
    <scope>NUCLEOTIDE SEQUENCE</scope>
    <source>
        <strain evidence="1">F60SS</strain>
    </source>
</reference>
<evidence type="ECO:0000313" key="2">
    <source>
        <dbReference type="Proteomes" id="UP001141552"/>
    </source>
</evidence>
<dbReference type="EMBL" id="JAKUCV010003023">
    <property type="protein sequence ID" value="KAJ4840548.1"/>
    <property type="molecule type" value="Genomic_DNA"/>
</dbReference>
<organism evidence="1 2">
    <name type="scientific">Turnera subulata</name>
    <dbReference type="NCBI Taxonomy" id="218843"/>
    <lineage>
        <taxon>Eukaryota</taxon>
        <taxon>Viridiplantae</taxon>
        <taxon>Streptophyta</taxon>
        <taxon>Embryophyta</taxon>
        <taxon>Tracheophyta</taxon>
        <taxon>Spermatophyta</taxon>
        <taxon>Magnoliopsida</taxon>
        <taxon>eudicotyledons</taxon>
        <taxon>Gunneridae</taxon>
        <taxon>Pentapetalae</taxon>
        <taxon>rosids</taxon>
        <taxon>fabids</taxon>
        <taxon>Malpighiales</taxon>
        <taxon>Passifloraceae</taxon>
        <taxon>Turnera</taxon>
    </lineage>
</organism>
<keyword evidence="2" id="KW-1185">Reference proteome</keyword>
<comment type="caution">
    <text evidence="1">The sequence shown here is derived from an EMBL/GenBank/DDBJ whole genome shotgun (WGS) entry which is preliminary data.</text>
</comment>
<name>A0A9Q0FZQ2_9ROSI</name>
<gene>
    <name evidence="1" type="ORF">Tsubulata_047321</name>
</gene>
<evidence type="ECO:0000313" key="1">
    <source>
        <dbReference type="EMBL" id="KAJ4840548.1"/>
    </source>
</evidence>
<dbReference type="AlphaFoldDB" id="A0A9Q0FZQ2"/>
<reference evidence="1" key="1">
    <citation type="submission" date="2022-02" db="EMBL/GenBank/DDBJ databases">
        <authorList>
            <person name="Henning P.M."/>
            <person name="McCubbin A.G."/>
            <person name="Shore J.S."/>
        </authorList>
    </citation>
    <scope>NUCLEOTIDE SEQUENCE</scope>
    <source>
        <strain evidence="1">F60SS</strain>
        <tissue evidence="1">Leaves</tissue>
    </source>
</reference>
<proteinExistence type="predicted"/>